<protein>
    <submittedName>
        <fullName evidence="2">Uncharacterized protein</fullName>
    </submittedName>
</protein>
<dbReference type="EMBL" id="MAHS01000011">
    <property type="protein sequence ID" value="OPB48362.1"/>
    <property type="molecule type" value="Genomic_DNA"/>
</dbReference>
<name>A0A1T3D4V4_9FLAO</name>
<evidence type="ECO:0000313" key="3">
    <source>
        <dbReference type="Proteomes" id="UP000189738"/>
    </source>
</evidence>
<gene>
    <name evidence="1" type="ORF">AYC66_06945</name>
    <name evidence="2" type="ORF">BAY09_05215</name>
</gene>
<organism evidence="2">
    <name type="scientific">Elizabethkingia anophelis</name>
    <dbReference type="NCBI Taxonomy" id="1117645"/>
    <lineage>
        <taxon>Bacteria</taxon>
        <taxon>Pseudomonadati</taxon>
        <taxon>Bacteroidota</taxon>
        <taxon>Flavobacteriia</taxon>
        <taxon>Flavobacteriales</taxon>
        <taxon>Weeksellaceae</taxon>
        <taxon>Elizabethkingia</taxon>
    </lineage>
</organism>
<dbReference type="Proteomes" id="UP000189738">
    <property type="component" value="Chromosome"/>
</dbReference>
<proteinExistence type="predicted"/>
<accession>A0A1T3D4V4</accession>
<reference evidence="1 3" key="1">
    <citation type="submission" date="2016-02" db="EMBL/GenBank/DDBJ databases">
        <authorList>
            <person name="Nicholson A.C."/>
            <person name="Humrighouse B.W."/>
            <person name="Loparev V."/>
            <person name="Emery B."/>
            <person name="Graziano J."/>
            <person name="McQuiston J.R."/>
        </authorList>
    </citation>
    <scope>NUCLEOTIDE SEQUENCE [LARGE SCALE GENOMIC DNA]</scope>
    <source>
        <strain evidence="1 3">E6809</strain>
    </source>
</reference>
<dbReference type="AlphaFoldDB" id="A0A1T3D4V4"/>
<reference evidence="2" key="2">
    <citation type="submission" date="2016-06" db="EMBL/GenBank/DDBJ databases">
        <authorList>
            <person name="Nicholson A.C."/>
        </authorList>
    </citation>
    <scope>NUCLEOTIDE SEQUENCE [LARGE SCALE GENOMIC DNA]</scope>
    <source>
        <strain evidence="2">E6809</strain>
    </source>
</reference>
<evidence type="ECO:0000313" key="1">
    <source>
        <dbReference type="EMBL" id="AQX50424.1"/>
    </source>
</evidence>
<evidence type="ECO:0000313" key="2">
    <source>
        <dbReference type="EMBL" id="OPB48362.1"/>
    </source>
</evidence>
<sequence length="61" mass="7031">MIHPAIPPTTYAHLLKRSVIQAKHLFKFPPAIAKKIIYICLASKQMMQNQLQRCLKTNTQL</sequence>
<dbReference type="EMBL" id="CP014339">
    <property type="protein sequence ID" value="AQX50424.1"/>
    <property type="molecule type" value="Genomic_DNA"/>
</dbReference>